<dbReference type="AlphaFoldDB" id="A0A9X2MR89"/>
<comment type="caution">
    <text evidence="3">The sequence shown here is derived from an EMBL/GenBank/DDBJ whole genome shotgun (WGS) entry which is preliminary data.</text>
</comment>
<sequence length="351" mass="39443">MKKVRKAYIFGAVAIVLLTAAYMNRSVLAMAGFDWLFQGGVEERLIDTYKPVDRQTQPTPVPVSDKKEDPFSVLLLGVDQRGNETGRSDTMIYTVVRPSDGNMLLVSIPRDLYVEIVGEEYKDKINHSYVFGGAGMTMDTVEKLLDAPVDHYASINFEGFREAIDEMGGISLPIEEDMVNDDPGHEHFVIKGGQELYNGTDALNFVRYREDAGGDMSRTERHQQFLHAMIEKAKKMGQWGKIPELIDIMGDNFNTDIYPSSLIDMAQELLQADNRLMYSHTLLGRGGRLVQGGAWYYFADEEDLARVQTMIKNWLNADTTEASLILPPKYEELKEKEVESLASGSSANETE</sequence>
<accession>A0A9X2MR89</accession>
<organism evidence="3 4">
    <name type="scientific">Paenibacillus soyae</name>
    <dbReference type="NCBI Taxonomy" id="2969249"/>
    <lineage>
        <taxon>Bacteria</taxon>
        <taxon>Bacillati</taxon>
        <taxon>Bacillota</taxon>
        <taxon>Bacilli</taxon>
        <taxon>Bacillales</taxon>
        <taxon>Paenibacillaceae</taxon>
        <taxon>Paenibacillus</taxon>
    </lineage>
</organism>
<dbReference type="InterPro" id="IPR004474">
    <property type="entry name" value="LytR_CpsA_psr"/>
</dbReference>
<evidence type="ECO:0000313" key="3">
    <source>
        <dbReference type="EMBL" id="MCR2805359.1"/>
    </source>
</evidence>
<dbReference type="Gene3D" id="3.40.630.190">
    <property type="entry name" value="LCP protein"/>
    <property type="match status" value="1"/>
</dbReference>
<dbReference type="Pfam" id="PF03816">
    <property type="entry name" value="LytR_cpsA_psr"/>
    <property type="match status" value="1"/>
</dbReference>
<proteinExistence type="inferred from homology"/>
<dbReference type="EMBL" id="JANIPJ010000011">
    <property type="protein sequence ID" value="MCR2805359.1"/>
    <property type="molecule type" value="Genomic_DNA"/>
</dbReference>
<gene>
    <name evidence="3" type="ORF">NQZ67_15845</name>
</gene>
<dbReference type="NCBIfam" id="TIGR00350">
    <property type="entry name" value="lytR_cpsA_psr"/>
    <property type="match status" value="1"/>
</dbReference>
<feature type="domain" description="Cell envelope-related transcriptional attenuator" evidence="2">
    <location>
        <begin position="87"/>
        <end position="234"/>
    </location>
</feature>
<comment type="similarity">
    <text evidence="1">Belongs to the LytR/CpsA/Psr (LCP) family.</text>
</comment>
<dbReference type="PANTHER" id="PTHR33392:SF6">
    <property type="entry name" value="POLYISOPRENYL-TEICHOIC ACID--PEPTIDOGLYCAN TEICHOIC ACID TRANSFERASE TAGU"/>
    <property type="match status" value="1"/>
</dbReference>
<name>A0A9X2MR89_9BACL</name>
<dbReference type="PANTHER" id="PTHR33392">
    <property type="entry name" value="POLYISOPRENYL-TEICHOIC ACID--PEPTIDOGLYCAN TEICHOIC ACID TRANSFERASE TAGU"/>
    <property type="match status" value="1"/>
</dbReference>
<evidence type="ECO:0000259" key="2">
    <source>
        <dbReference type="Pfam" id="PF03816"/>
    </source>
</evidence>
<dbReference type="InterPro" id="IPR050922">
    <property type="entry name" value="LytR/CpsA/Psr_CW_biosynth"/>
</dbReference>
<evidence type="ECO:0000256" key="1">
    <source>
        <dbReference type="ARBA" id="ARBA00006068"/>
    </source>
</evidence>
<reference evidence="3" key="1">
    <citation type="submission" date="2022-08" db="EMBL/GenBank/DDBJ databases">
        <title>The genomic sequence of strain Paenibacillus sp. SCIV0701.</title>
        <authorList>
            <person name="Zhao H."/>
        </authorList>
    </citation>
    <scope>NUCLEOTIDE SEQUENCE</scope>
    <source>
        <strain evidence="3">SCIV0701</strain>
    </source>
</reference>
<dbReference type="Proteomes" id="UP001141950">
    <property type="component" value="Unassembled WGS sequence"/>
</dbReference>
<keyword evidence="4" id="KW-1185">Reference proteome</keyword>
<dbReference type="RefSeq" id="WP_257447667.1">
    <property type="nucleotide sequence ID" value="NZ_JANIPJ010000011.1"/>
</dbReference>
<evidence type="ECO:0000313" key="4">
    <source>
        <dbReference type="Proteomes" id="UP001141950"/>
    </source>
</evidence>
<protein>
    <submittedName>
        <fullName evidence="3">LCP family protein</fullName>
    </submittedName>
</protein>